<evidence type="ECO:0000256" key="7">
    <source>
        <dbReference type="SAM" id="SignalP"/>
    </source>
</evidence>
<proteinExistence type="inferred from homology"/>
<dbReference type="GO" id="GO:0006508">
    <property type="term" value="P:proteolysis"/>
    <property type="evidence" value="ECO:0007669"/>
    <property type="project" value="UniProtKB-KW"/>
</dbReference>
<dbReference type="PROSITE" id="PS50240">
    <property type="entry name" value="TRYPSIN_DOM"/>
    <property type="match status" value="1"/>
</dbReference>
<keyword evidence="7" id="KW-0732">Signal</keyword>
<comment type="similarity">
    <text evidence="1">Belongs to the protein kinase superfamily. ADCK protein kinase family.</text>
</comment>
<feature type="chain" id="PRO_5011960477" evidence="7">
    <location>
        <begin position="23"/>
        <end position="1318"/>
    </location>
</feature>
<keyword evidence="6" id="KW-0472">Membrane</keyword>
<keyword evidence="3 5" id="KW-0720">Serine protease</keyword>
<keyword evidence="10" id="KW-1185">Reference proteome</keyword>
<evidence type="ECO:0000259" key="8">
    <source>
        <dbReference type="PROSITE" id="PS50240"/>
    </source>
</evidence>
<dbReference type="PANTHER" id="PTHR43173:SF37">
    <property type="entry name" value="ABC1 FAMILY PROTEIN C10F6.14C"/>
    <property type="match status" value="1"/>
</dbReference>
<keyword evidence="6" id="KW-0812">Transmembrane</keyword>
<feature type="signal peptide" evidence="7">
    <location>
        <begin position="1"/>
        <end position="22"/>
    </location>
</feature>
<feature type="domain" description="Peptidase S1" evidence="8">
    <location>
        <begin position="264"/>
        <end position="517"/>
    </location>
</feature>
<reference evidence="9 10" key="1">
    <citation type="submission" date="2016-02" db="EMBL/GenBank/DDBJ databases">
        <title>Genome analysis of coral dinoflagellate symbionts highlights evolutionary adaptations to a symbiotic lifestyle.</title>
        <authorList>
            <person name="Aranda M."/>
            <person name="Li Y."/>
            <person name="Liew Y.J."/>
            <person name="Baumgarten S."/>
            <person name="Simakov O."/>
            <person name="Wilson M."/>
            <person name="Piel J."/>
            <person name="Ashoor H."/>
            <person name="Bougouffa S."/>
            <person name="Bajic V.B."/>
            <person name="Ryu T."/>
            <person name="Ravasi T."/>
            <person name="Bayer T."/>
            <person name="Micklem G."/>
            <person name="Kim H."/>
            <person name="Bhak J."/>
            <person name="Lajeunesse T.C."/>
            <person name="Voolstra C.R."/>
        </authorList>
    </citation>
    <scope>NUCLEOTIDE SEQUENCE [LARGE SCALE GENOMIC DNA]</scope>
    <source>
        <strain evidence="9 10">CCMP2467</strain>
    </source>
</reference>
<comment type="caution">
    <text evidence="9">The sequence shown here is derived from an EMBL/GenBank/DDBJ whole genome shotgun (WGS) entry which is preliminary data.</text>
</comment>
<evidence type="ECO:0000313" key="10">
    <source>
        <dbReference type="Proteomes" id="UP000186817"/>
    </source>
</evidence>
<dbReference type="OrthoDB" id="427480at2759"/>
<dbReference type="SUPFAM" id="SSF50494">
    <property type="entry name" value="Trypsin-like serine proteases"/>
    <property type="match status" value="1"/>
</dbReference>
<dbReference type="InterPro" id="IPR051130">
    <property type="entry name" value="Mito_struct-func_regulator"/>
</dbReference>
<keyword evidence="6" id="KW-1133">Transmembrane helix</keyword>
<dbReference type="Gene3D" id="2.40.10.10">
    <property type="entry name" value="Trypsin-like serine proteases"/>
    <property type="match status" value="1"/>
</dbReference>
<organism evidence="9 10">
    <name type="scientific">Symbiodinium microadriaticum</name>
    <name type="common">Dinoflagellate</name>
    <name type="synonym">Zooxanthella microadriatica</name>
    <dbReference type="NCBI Taxonomy" id="2951"/>
    <lineage>
        <taxon>Eukaryota</taxon>
        <taxon>Sar</taxon>
        <taxon>Alveolata</taxon>
        <taxon>Dinophyceae</taxon>
        <taxon>Suessiales</taxon>
        <taxon>Symbiodiniaceae</taxon>
        <taxon>Symbiodinium</taxon>
    </lineage>
</organism>
<accession>A0A1Q9EI48</accession>
<evidence type="ECO:0000256" key="3">
    <source>
        <dbReference type="ARBA" id="ARBA00022825"/>
    </source>
</evidence>
<evidence type="ECO:0000256" key="4">
    <source>
        <dbReference type="ARBA" id="ARBA00023157"/>
    </source>
</evidence>
<evidence type="ECO:0000256" key="1">
    <source>
        <dbReference type="ARBA" id="ARBA00009670"/>
    </source>
</evidence>
<dbReference type="InterPro" id="IPR018114">
    <property type="entry name" value="TRYPSIN_HIS"/>
</dbReference>
<feature type="transmembrane region" description="Helical" evidence="6">
    <location>
        <begin position="1167"/>
        <end position="1189"/>
    </location>
</feature>
<dbReference type="EMBL" id="LSRX01000147">
    <property type="protein sequence ID" value="OLQ07116.1"/>
    <property type="molecule type" value="Genomic_DNA"/>
</dbReference>
<dbReference type="InterPro" id="IPR001254">
    <property type="entry name" value="Trypsin_dom"/>
</dbReference>
<keyword evidence="2 5" id="KW-0645">Protease</keyword>
<dbReference type="SUPFAM" id="SSF56112">
    <property type="entry name" value="Protein kinase-like (PK-like)"/>
    <property type="match status" value="1"/>
</dbReference>
<keyword evidence="5" id="KW-0378">Hydrolase</keyword>
<dbReference type="InterPro" id="IPR043504">
    <property type="entry name" value="Peptidase_S1_PA_chymotrypsin"/>
</dbReference>
<evidence type="ECO:0000256" key="6">
    <source>
        <dbReference type="SAM" id="Phobius"/>
    </source>
</evidence>
<dbReference type="PANTHER" id="PTHR43173">
    <property type="entry name" value="ABC1 FAMILY PROTEIN"/>
    <property type="match status" value="1"/>
</dbReference>
<evidence type="ECO:0000313" key="9">
    <source>
        <dbReference type="EMBL" id="OLQ07116.1"/>
    </source>
</evidence>
<dbReference type="FunFam" id="2.40.10.10:FF:000003">
    <property type="entry name" value="Transmembrane serine protease 3"/>
    <property type="match status" value="1"/>
</dbReference>
<dbReference type="InterPro" id="IPR011009">
    <property type="entry name" value="Kinase-like_dom_sf"/>
</dbReference>
<dbReference type="CDD" id="cd13969">
    <property type="entry name" value="ADCK1-like"/>
    <property type="match status" value="1"/>
</dbReference>
<dbReference type="PRINTS" id="PR00722">
    <property type="entry name" value="CHYMOTRYPSIN"/>
</dbReference>
<gene>
    <name evidence="9" type="ORF">AK812_SmicGene9579</name>
</gene>
<dbReference type="Proteomes" id="UP000186817">
    <property type="component" value="Unassembled WGS sequence"/>
</dbReference>
<dbReference type="GO" id="GO:0004252">
    <property type="term" value="F:serine-type endopeptidase activity"/>
    <property type="evidence" value="ECO:0007669"/>
    <property type="project" value="InterPro"/>
</dbReference>
<dbReference type="Pfam" id="PF03109">
    <property type="entry name" value="ABC1"/>
    <property type="match status" value="1"/>
</dbReference>
<feature type="transmembrane region" description="Helical" evidence="6">
    <location>
        <begin position="1212"/>
        <end position="1233"/>
    </location>
</feature>
<dbReference type="CDD" id="cd00190">
    <property type="entry name" value="Tryp_SPc"/>
    <property type="match status" value="1"/>
</dbReference>
<feature type="transmembrane region" description="Helical" evidence="6">
    <location>
        <begin position="1245"/>
        <end position="1268"/>
    </location>
</feature>
<protein>
    <submittedName>
        <fullName evidence="9">ABC1 family protein C10F6.14c</fullName>
    </submittedName>
</protein>
<feature type="transmembrane region" description="Helical" evidence="6">
    <location>
        <begin position="1280"/>
        <end position="1303"/>
    </location>
</feature>
<feature type="transmembrane region" description="Helical" evidence="6">
    <location>
        <begin position="144"/>
        <end position="164"/>
    </location>
</feature>
<sequence length="1318" mass="144951">MRQFLRDCWAIAVLTPFVCVGALPLRPDSLDIRKQISNEQPPAPNRTGTGAVLQQLLVNLNHTNGTLMAEFNNLVQENAGAVDDAAKLIRVNAHIVGGAVSQAILLGGAKLKRGDVSGAIQAVDESIVEARQKAAEANRSFRSAAWSAACVLMLFVAVGACWGVEHLLTLRGEKDPNVGVPRTEQDQDQYHHFPALGVLRFVLSGMVLLYNFYPWSTQEVKSLSSASPTPDAQLRGAIQRRATQKPDLSQCGVLGLSQDDGSRIMHGKSAARCTWRWQVSLHDVRKNTTKSSHFCGGTLIDGKWVLTAAHCVGSFSQCDLRFVRVIAGAWKHNSESRLREGTSAERGVVRVHKHPRYGHAAPSDYDFALVELDEQLPMNECIGIACLPEADRSDGDQARWAQQCSITGWGASKDAGDAPSTLQEGSVSTLSQQDCIKDYAAHNATITAAMLCASGKSDAGITDACYGDSGGPLVCKENDRYVVRGITSWGLGCASEKFPGVYSRVTAALEWIRDTMAGKNSALADPVDFHGAMWTITSGPCTMDASRPSCRHPLDAFKLGSSCRSDVLHPQRLLPELLQADGAEGLLGAAWATDEFCLHQVGQRTARTVQTGVYLLWQYKVCWTPETSNDIHAKVAKRLVECLRRNEGLYVKFGQAMSTMDVILPEEYKSELKTLHDQAATFEFKEVRRVVESQLGQSLSEVFSEFEETPIASASIAQVHRAQLRPEFAEGHEGNDSLAVAVKIQKPNIPAQNRCDLAVYKLVLTVLEYAFDLPMVWTYGYTRQQLEAELDFRIEARHARQAAEELDACSQFRGKVIVPAVQGKVSGEHVLVMEWVDSLGPASDSNALKKAGLRPVDVMRTATEVFGYQIFSTGHVHCDPHPGNLLVRLAPAESSEKWQLVLLDHGLYCELNPALRRDYADFWVAAALGDTASTVRICSQWGIADQDAAELFASLTQFRRVRLGAQRLDAMASLFGSRGNKKADVMPHAPKKLTAKAMAEAQQKLKARAKKVLGDTAAFPRELLFVGRSLNMIRSANFALGTAVNRVAILAECAAAGAALQGGSLASRRMAVWNFHFRVQSLLFLSKLFQLWQSLSSLGLAPALLGLTGLFLRLSQQKPWSHAAFPARRPEAEVTAGEHSAVDLAGFCTSAALDEDMLSAMVARIMAWYPSYVITLIFLCVVFFSYSAWDWTSFLAHVFLISGSFQEHREAAFPYLPCSWWFTCLAAYTLAWLPMHNILRLSSDSVIWTMFVMATAVVIPSVLLEWLFFKDMAIFEMFQYSFAFFYGQALAVWQVNHCMLLQVQTAAPSRQLRILQIA</sequence>
<evidence type="ECO:0000256" key="5">
    <source>
        <dbReference type="RuleBase" id="RU363034"/>
    </source>
</evidence>
<dbReference type="InterPro" id="IPR045307">
    <property type="entry name" value="ADCK1_dom"/>
</dbReference>
<dbReference type="InterPro" id="IPR001314">
    <property type="entry name" value="Peptidase_S1A"/>
</dbReference>
<dbReference type="PROSITE" id="PS00135">
    <property type="entry name" value="TRYPSIN_SER"/>
    <property type="match status" value="1"/>
</dbReference>
<dbReference type="SMART" id="SM00020">
    <property type="entry name" value="Tryp_SPc"/>
    <property type="match status" value="1"/>
</dbReference>
<name>A0A1Q9EI48_SYMMI</name>
<evidence type="ECO:0000256" key="2">
    <source>
        <dbReference type="ARBA" id="ARBA00022670"/>
    </source>
</evidence>
<dbReference type="Pfam" id="PF00089">
    <property type="entry name" value="Trypsin"/>
    <property type="match status" value="1"/>
</dbReference>
<keyword evidence="4" id="KW-1015">Disulfide bond</keyword>
<dbReference type="InterPro" id="IPR004147">
    <property type="entry name" value="ABC1_dom"/>
</dbReference>
<dbReference type="InterPro" id="IPR009003">
    <property type="entry name" value="Peptidase_S1_PA"/>
</dbReference>
<feature type="transmembrane region" description="Helical" evidence="6">
    <location>
        <begin position="1091"/>
        <end position="1112"/>
    </location>
</feature>
<dbReference type="PROSITE" id="PS00134">
    <property type="entry name" value="TRYPSIN_HIS"/>
    <property type="match status" value="1"/>
</dbReference>
<dbReference type="InterPro" id="IPR033116">
    <property type="entry name" value="TRYPSIN_SER"/>
</dbReference>